<reference evidence="3 4" key="2">
    <citation type="journal article" date="2010" name="Stand. Genomic Sci.">
        <title>Complete genome sequence of Desulfohalobium retbaense type strain (HR(100)).</title>
        <authorList>
            <person name="Spring S."/>
            <person name="Nolan M."/>
            <person name="Lapidus A."/>
            <person name="Glavina Del Rio T."/>
            <person name="Copeland A."/>
            <person name="Tice H."/>
            <person name="Cheng J.F."/>
            <person name="Lucas S."/>
            <person name="Land M."/>
            <person name="Chen F."/>
            <person name="Bruce D."/>
            <person name="Goodwin L."/>
            <person name="Pitluck S."/>
            <person name="Ivanova N."/>
            <person name="Mavromatis K."/>
            <person name="Mikhailova N."/>
            <person name="Pati A."/>
            <person name="Chen A."/>
            <person name="Palaniappan K."/>
            <person name="Hauser L."/>
            <person name="Chang Y.J."/>
            <person name="Jeffries C.D."/>
            <person name="Munk C."/>
            <person name="Kiss H."/>
            <person name="Chain P."/>
            <person name="Han C."/>
            <person name="Brettin T."/>
            <person name="Detter J.C."/>
            <person name="Schuler E."/>
            <person name="Goker M."/>
            <person name="Rohde M."/>
            <person name="Bristow J."/>
            <person name="Eisen J.A."/>
            <person name="Markowitz V."/>
            <person name="Hugenholtz P."/>
            <person name="Kyrpides N.C."/>
            <person name="Klenk H.P."/>
        </authorList>
    </citation>
    <scope>NUCLEOTIDE SEQUENCE [LARGE SCALE GENOMIC DNA]</scope>
    <source>
        <strain evidence="4">ATCC 49802 / DSM 20745 / S 6022</strain>
    </source>
</reference>
<feature type="domain" description="HTH luxR-type" evidence="2">
    <location>
        <begin position="723"/>
        <end position="788"/>
    </location>
</feature>
<dbReference type="PRINTS" id="PR00364">
    <property type="entry name" value="DISEASERSIST"/>
</dbReference>
<dbReference type="InterPro" id="IPR016032">
    <property type="entry name" value="Sig_transdc_resp-reg_C-effctor"/>
</dbReference>
<keyword evidence="4" id="KW-1185">Reference proteome</keyword>
<protein>
    <submittedName>
        <fullName evidence="3">Transcriptional regulator, LuxR family</fullName>
    </submittedName>
</protein>
<dbReference type="SUPFAM" id="SSF46894">
    <property type="entry name" value="C-terminal effector domain of the bipartite response regulators"/>
    <property type="match status" value="1"/>
</dbReference>
<dbReference type="Pfam" id="PF13191">
    <property type="entry name" value="AAA_16"/>
    <property type="match status" value="1"/>
</dbReference>
<gene>
    <name evidence="3" type="ordered locus">Sthe_2526</name>
</gene>
<dbReference type="EMBL" id="CP001824">
    <property type="protein sequence ID" value="ACZ39941.1"/>
    <property type="molecule type" value="Genomic_DNA"/>
</dbReference>
<dbReference type="Pfam" id="PF25872">
    <property type="entry name" value="HTH_77"/>
    <property type="match status" value="1"/>
</dbReference>
<dbReference type="InterPro" id="IPR027417">
    <property type="entry name" value="P-loop_NTPase"/>
</dbReference>
<dbReference type="PROSITE" id="PS50043">
    <property type="entry name" value="HTH_LUXR_2"/>
    <property type="match status" value="1"/>
</dbReference>
<dbReference type="GO" id="GO:0003677">
    <property type="term" value="F:DNA binding"/>
    <property type="evidence" value="ECO:0007669"/>
    <property type="project" value="InterPro"/>
</dbReference>
<dbReference type="eggNOG" id="COG2197">
    <property type="taxonomic scope" value="Bacteria"/>
</dbReference>
<dbReference type="STRING" id="479434.Sthe_2526"/>
<dbReference type="eggNOG" id="COG3903">
    <property type="taxonomic scope" value="Bacteria"/>
</dbReference>
<dbReference type="PANTHER" id="PTHR47691">
    <property type="entry name" value="REGULATOR-RELATED"/>
    <property type="match status" value="1"/>
</dbReference>
<evidence type="ECO:0000313" key="3">
    <source>
        <dbReference type="EMBL" id="ACZ39941.1"/>
    </source>
</evidence>
<dbReference type="OrthoDB" id="149079at2"/>
<dbReference type="Gene3D" id="3.40.50.300">
    <property type="entry name" value="P-loop containing nucleotide triphosphate hydrolases"/>
    <property type="match status" value="1"/>
</dbReference>
<dbReference type="InterPro" id="IPR041664">
    <property type="entry name" value="AAA_16"/>
</dbReference>
<keyword evidence="1" id="KW-0802">TPR repeat</keyword>
<dbReference type="Pfam" id="PF13424">
    <property type="entry name" value="TPR_12"/>
    <property type="match status" value="1"/>
</dbReference>
<dbReference type="InterPro" id="IPR011990">
    <property type="entry name" value="TPR-like_helical_dom_sf"/>
</dbReference>
<dbReference type="InterPro" id="IPR058852">
    <property type="entry name" value="HTH_77"/>
</dbReference>
<dbReference type="PRINTS" id="PR00038">
    <property type="entry name" value="HTHLUXR"/>
</dbReference>
<dbReference type="FunCoup" id="D1CAZ4">
    <property type="interactions" value="6"/>
</dbReference>
<dbReference type="CDD" id="cd06170">
    <property type="entry name" value="LuxR_C_like"/>
    <property type="match status" value="1"/>
</dbReference>
<evidence type="ECO:0000259" key="2">
    <source>
        <dbReference type="PROSITE" id="PS50043"/>
    </source>
</evidence>
<dbReference type="HOGENOM" id="CLU_004665_5_2_0"/>
<dbReference type="GO" id="GO:0006355">
    <property type="term" value="P:regulation of DNA-templated transcription"/>
    <property type="evidence" value="ECO:0007669"/>
    <property type="project" value="InterPro"/>
</dbReference>
<proteinExistence type="predicted"/>
<organism evidence="3 4">
    <name type="scientific">Sphaerobacter thermophilus (strain ATCC 49802 / DSM 20745 / KCCM 41009 / NCIMB 13125 / S 6022)</name>
    <dbReference type="NCBI Taxonomy" id="479434"/>
    <lineage>
        <taxon>Bacteria</taxon>
        <taxon>Pseudomonadati</taxon>
        <taxon>Thermomicrobiota</taxon>
        <taxon>Thermomicrobia</taxon>
        <taxon>Sphaerobacterales</taxon>
        <taxon>Sphaerobacterineae</taxon>
        <taxon>Sphaerobacteraceae</taxon>
        <taxon>Sphaerobacter</taxon>
    </lineage>
</organism>
<dbReference type="InterPro" id="IPR000792">
    <property type="entry name" value="Tscrpt_reg_LuxR_C"/>
</dbReference>
<evidence type="ECO:0000313" key="4">
    <source>
        <dbReference type="Proteomes" id="UP000002027"/>
    </source>
</evidence>
<dbReference type="SUPFAM" id="SSF52540">
    <property type="entry name" value="P-loop containing nucleoside triphosphate hydrolases"/>
    <property type="match status" value="1"/>
</dbReference>
<accession>D1CAZ4</accession>
<dbReference type="KEGG" id="sti:Sthe_2526"/>
<dbReference type="Gene3D" id="1.25.40.10">
    <property type="entry name" value="Tetratricopeptide repeat domain"/>
    <property type="match status" value="1"/>
</dbReference>
<dbReference type="PROSITE" id="PS50005">
    <property type="entry name" value="TPR"/>
    <property type="match status" value="1"/>
</dbReference>
<dbReference type="SUPFAM" id="SSF48452">
    <property type="entry name" value="TPR-like"/>
    <property type="match status" value="1"/>
</dbReference>
<evidence type="ECO:0000256" key="1">
    <source>
        <dbReference type="PROSITE-ProRule" id="PRU00339"/>
    </source>
</evidence>
<reference evidence="4" key="1">
    <citation type="submission" date="2009-11" db="EMBL/GenBank/DDBJ databases">
        <title>The complete chromosome 2 of Sphaerobacter thermophilus DSM 20745.</title>
        <authorList>
            <person name="Lucas S."/>
            <person name="Copeland A."/>
            <person name="Lapidus A."/>
            <person name="Glavina del Rio T."/>
            <person name="Dalin E."/>
            <person name="Tice H."/>
            <person name="Bruce D."/>
            <person name="Goodwin L."/>
            <person name="Pitluck S."/>
            <person name="Kyrpides N."/>
            <person name="Mavromatis K."/>
            <person name="Ivanova N."/>
            <person name="Mikhailova N."/>
            <person name="LaButti K.M."/>
            <person name="Clum A."/>
            <person name="Sun H.I."/>
            <person name="Brettin T."/>
            <person name="Detter J.C."/>
            <person name="Han C."/>
            <person name="Larimer F."/>
            <person name="Land M."/>
            <person name="Hauser L."/>
            <person name="Markowitz V."/>
            <person name="Cheng J.F."/>
            <person name="Hugenholtz P."/>
            <person name="Woyke T."/>
            <person name="Wu D."/>
            <person name="Steenblock K."/>
            <person name="Schneider S."/>
            <person name="Pukall R."/>
            <person name="Goeker M."/>
            <person name="Klenk H.P."/>
            <person name="Eisen J.A."/>
        </authorList>
    </citation>
    <scope>NUCLEOTIDE SEQUENCE [LARGE SCALE GENOMIC DNA]</scope>
    <source>
        <strain evidence="4">ATCC 49802 / DSM 20745 / S 6022</strain>
    </source>
</reference>
<feature type="repeat" description="TPR" evidence="1">
    <location>
        <begin position="505"/>
        <end position="538"/>
    </location>
</feature>
<dbReference type="InterPro" id="IPR036388">
    <property type="entry name" value="WH-like_DNA-bd_sf"/>
</dbReference>
<dbReference type="SMART" id="SM00421">
    <property type="entry name" value="HTH_LUXR"/>
    <property type="match status" value="1"/>
</dbReference>
<dbReference type="RefSeq" id="WP_012872981.1">
    <property type="nucleotide sequence ID" value="NC_013524.1"/>
</dbReference>
<dbReference type="Pfam" id="PF00196">
    <property type="entry name" value="GerE"/>
    <property type="match status" value="1"/>
</dbReference>
<name>D1CAZ4_SPHTD</name>
<dbReference type="Pfam" id="PF13374">
    <property type="entry name" value="TPR_10"/>
    <property type="match status" value="1"/>
</dbReference>
<dbReference type="InParanoid" id="D1CAZ4"/>
<dbReference type="AlphaFoldDB" id="D1CAZ4"/>
<sequence>MGNVPENQPIPISPLMRAGTRGLPQPLTPLIGREAELDALLRLLTRDGARLVTLTGPPGIGKTRLGLAVASEWQQRTGGEVYYVPLAAVRNPAWVLSVLARTLGVPTAHGQPLLDRLVAALWGTETLLLLDNVEQVVGAAPDIAELLTRCPHLVALVTSRAVLRVRGEHEWPVPPLALPPSISASPATLAGYSSVALLVDRARAVDPTFSLTADNAASIAAICLRLEGIPLAIELAAARLKMFSPAMLSERLERGLSELRDGARDVPARHQTLSDAIAWSDGLLAPDERRRFQQLAIFVDGWTLDAAEAICAADESPKARQAVLDGLTSLLEKSLIQRTTSPDGTPRFGMLSMIREYALGHLQASGDWDRLSERHATYFLSFVETAAAHLYHATQARWIERLEQEVGNLRTALRWLIDHGDKEAALRFGAALENFWLIHDHLGTGQRWLDEILAMPGDAPPLVTAQARDALAALLVRQGEIDRARALHEVNLVLYHEVDDEALRAQTLLDLGSLHFITGDVERATTYFEDALAIGWRVGARRTVARTLNRLGEIARLRGDDAAAAARYEESLVIWRSLAEQERIAMVLHNLAPVVARLGDRPRALALFAESLSLSWELRNTHGTAICLIGIAGAISGGWATAIQAAQLLGAADALRASIGVQWEPADRAEYERSVRVVRGMLDDAAFEPAWTQGRALTLAEAVERAQRLLATPPGPSRLHRRPRTQLGGLTRREYEVALHVALGKTNREIAADLSIGEKTVEMHVSNCLTKLGLRSRAQLAAWVASSTSGQPSGASAEL</sequence>
<dbReference type="Proteomes" id="UP000002027">
    <property type="component" value="Chromosome 2"/>
</dbReference>
<dbReference type="InterPro" id="IPR019734">
    <property type="entry name" value="TPR_rpt"/>
</dbReference>
<dbReference type="Gene3D" id="1.10.10.10">
    <property type="entry name" value="Winged helix-like DNA-binding domain superfamily/Winged helix DNA-binding domain"/>
    <property type="match status" value="1"/>
</dbReference>
<dbReference type="PANTHER" id="PTHR47691:SF3">
    <property type="entry name" value="HTH-TYPE TRANSCRIPTIONAL REGULATOR RV0890C-RELATED"/>
    <property type="match status" value="1"/>
</dbReference>